<dbReference type="PANTHER" id="PTHR35368:SF1">
    <property type="entry name" value="HYDROPEROXIDE REDUCTASE"/>
    <property type="match status" value="1"/>
</dbReference>
<dbReference type="Gene3D" id="3.30.300.20">
    <property type="match status" value="1"/>
</dbReference>
<dbReference type="InterPro" id="IPR015946">
    <property type="entry name" value="KH_dom-like_a/b"/>
</dbReference>
<sequence>MAIEKFNVKATWKEKLLIETEARGHKVIVDEPVSLGGTDQGSNPVELVLSALGACQAIVIQTYAKQFGINIEDLKIELEGELDTDGFLNKSDVRPGYSHIESKFVISTDAPKEKLETFIQFVENHCPVGDTIKNPVHLTSKIVVEKPVK</sequence>
<comment type="caution">
    <text evidence="1">The sequence shown here is derived from an EMBL/GenBank/DDBJ whole genome shotgun (WGS) entry which is preliminary data.</text>
</comment>
<gene>
    <name evidence="1" type="ORF">OEV82_12750</name>
</gene>
<proteinExistence type="predicted"/>
<evidence type="ECO:0000313" key="2">
    <source>
        <dbReference type="Proteomes" id="UP001208656"/>
    </source>
</evidence>
<protein>
    <submittedName>
        <fullName evidence="1">OsmC family protein</fullName>
    </submittedName>
</protein>
<organism evidence="1 2">
    <name type="scientific">Pallidibacillus thermolactis</name>
    <dbReference type="NCBI Taxonomy" id="251051"/>
    <lineage>
        <taxon>Bacteria</taxon>
        <taxon>Bacillati</taxon>
        <taxon>Bacillota</taxon>
        <taxon>Bacilli</taxon>
        <taxon>Bacillales</taxon>
        <taxon>Bacillaceae</taxon>
        <taxon>Pallidibacillus</taxon>
    </lineage>
</organism>
<name>A0ABT2WIC4_9BACI</name>
<dbReference type="InterPro" id="IPR052924">
    <property type="entry name" value="OsmC/Ohr_hydroprdx_reductase"/>
</dbReference>
<dbReference type="InterPro" id="IPR036102">
    <property type="entry name" value="OsmC/Ohrsf"/>
</dbReference>
<dbReference type="PANTHER" id="PTHR35368">
    <property type="entry name" value="HYDROPEROXIDE REDUCTASE"/>
    <property type="match status" value="1"/>
</dbReference>
<dbReference type="EMBL" id="JAOUSE010000047">
    <property type="protein sequence ID" value="MCU9595310.1"/>
    <property type="molecule type" value="Genomic_DNA"/>
</dbReference>
<dbReference type="Proteomes" id="UP001208656">
    <property type="component" value="Unassembled WGS sequence"/>
</dbReference>
<accession>A0ABT2WIC4</accession>
<keyword evidence="2" id="KW-1185">Reference proteome</keyword>
<reference evidence="1 2" key="1">
    <citation type="submission" date="2022-10" db="EMBL/GenBank/DDBJ databases">
        <title>Description of Fervidibacillus gen. nov. in the family Fervidibacillaceae fam. nov. with two species, Fervidibacillus albus sp. nov., and Fervidibacillus halotolerans sp. nov., isolated from tidal flat sediments.</title>
        <authorList>
            <person name="Kwon K.K."/>
            <person name="Yang S.-H."/>
        </authorList>
    </citation>
    <scope>NUCLEOTIDE SEQUENCE [LARGE SCALE GENOMIC DNA]</scope>
    <source>
        <strain evidence="1 2">DSM 23332</strain>
    </source>
</reference>
<dbReference type="Pfam" id="PF02566">
    <property type="entry name" value="OsmC"/>
    <property type="match status" value="1"/>
</dbReference>
<dbReference type="InterPro" id="IPR003718">
    <property type="entry name" value="OsmC/Ohr_fam"/>
</dbReference>
<dbReference type="RefSeq" id="WP_161921452.1">
    <property type="nucleotide sequence ID" value="NZ_JAOUSE010000047.1"/>
</dbReference>
<dbReference type="SUPFAM" id="SSF82784">
    <property type="entry name" value="OsmC-like"/>
    <property type="match status" value="1"/>
</dbReference>
<evidence type="ECO:0000313" key="1">
    <source>
        <dbReference type="EMBL" id="MCU9595310.1"/>
    </source>
</evidence>